<feature type="signal peptide" evidence="2">
    <location>
        <begin position="1"/>
        <end position="19"/>
    </location>
</feature>
<feature type="chain" id="PRO_5014137698" evidence="2">
    <location>
        <begin position="20"/>
        <end position="136"/>
    </location>
</feature>
<proteinExistence type="predicted"/>
<gene>
    <name evidence="3" type="ORF">MA16_Dca016324</name>
</gene>
<organism evidence="3 4">
    <name type="scientific">Dendrobium catenatum</name>
    <dbReference type="NCBI Taxonomy" id="906689"/>
    <lineage>
        <taxon>Eukaryota</taxon>
        <taxon>Viridiplantae</taxon>
        <taxon>Streptophyta</taxon>
        <taxon>Embryophyta</taxon>
        <taxon>Tracheophyta</taxon>
        <taxon>Spermatophyta</taxon>
        <taxon>Magnoliopsida</taxon>
        <taxon>Liliopsida</taxon>
        <taxon>Asparagales</taxon>
        <taxon>Orchidaceae</taxon>
        <taxon>Epidendroideae</taxon>
        <taxon>Malaxideae</taxon>
        <taxon>Dendrobiinae</taxon>
        <taxon>Dendrobium</taxon>
    </lineage>
</organism>
<reference evidence="3 4" key="1">
    <citation type="journal article" date="2016" name="Sci. Rep.">
        <title>The Dendrobium catenatum Lindl. genome sequence provides insights into polysaccharide synthase, floral development and adaptive evolution.</title>
        <authorList>
            <person name="Zhang G.Q."/>
            <person name="Xu Q."/>
            <person name="Bian C."/>
            <person name="Tsai W.C."/>
            <person name="Yeh C.M."/>
            <person name="Liu K.W."/>
            <person name="Yoshida K."/>
            <person name="Zhang L.S."/>
            <person name="Chang S.B."/>
            <person name="Chen F."/>
            <person name="Shi Y."/>
            <person name="Su Y.Y."/>
            <person name="Zhang Y.Q."/>
            <person name="Chen L.J."/>
            <person name="Yin Y."/>
            <person name="Lin M."/>
            <person name="Huang H."/>
            <person name="Deng H."/>
            <person name="Wang Z.W."/>
            <person name="Zhu S.L."/>
            <person name="Zhao X."/>
            <person name="Deng C."/>
            <person name="Niu S.C."/>
            <person name="Huang J."/>
            <person name="Wang M."/>
            <person name="Liu G.H."/>
            <person name="Yang H.J."/>
            <person name="Xiao X.J."/>
            <person name="Hsiao Y.Y."/>
            <person name="Wu W.L."/>
            <person name="Chen Y.Y."/>
            <person name="Mitsuda N."/>
            <person name="Ohme-Takagi M."/>
            <person name="Luo Y.B."/>
            <person name="Van de Peer Y."/>
            <person name="Liu Z.J."/>
        </authorList>
    </citation>
    <scope>NUCLEOTIDE SEQUENCE [LARGE SCALE GENOMIC DNA]</scope>
    <source>
        <tissue evidence="3">The whole plant</tissue>
    </source>
</reference>
<keyword evidence="2" id="KW-0732">Signal</keyword>
<feature type="region of interest" description="Disordered" evidence="1">
    <location>
        <begin position="113"/>
        <end position="136"/>
    </location>
</feature>
<feature type="compositionally biased region" description="Basic and acidic residues" evidence="1">
    <location>
        <begin position="113"/>
        <end position="130"/>
    </location>
</feature>
<dbReference type="Proteomes" id="UP000233837">
    <property type="component" value="Unassembled WGS sequence"/>
</dbReference>
<protein>
    <submittedName>
        <fullName evidence="3">Uncharacterized protein</fullName>
    </submittedName>
</protein>
<keyword evidence="4" id="KW-1185">Reference proteome</keyword>
<reference evidence="3 4" key="2">
    <citation type="journal article" date="2017" name="Nature">
        <title>The Apostasia genome and the evolution of orchids.</title>
        <authorList>
            <person name="Zhang G.Q."/>
            <person name="Liu K.W."/>
            <person name="Li Z."/>
            <person name="Lohaus R."/>
            <person name="Hsiao Y.Y."/>
            <person name="Niu S.C."/>
            <person name="Wang J.Y."/>
            <person name="Lin Y.C."/>
            <person name="Xu Q."/>
            <person name="Chen L.J."/>
            <person name="Yoshida K."/>
            <person name="Fujiwara S."/>
            <person name="Wang Z.W."/>
            <person name="Zhang Y.Q."/>
            <person name="Mitsuda N."/>
            <person name="Wang M."/>
            <person name="Liu G.H."/>
            <person name="Pecoraro L."/>
            <person name="Huang H.X."/>
            <person name="Xiao X.J."/>
            <person name="Lin M."/>
            <person name="Wu X.Y."/>
            <person name="Wu W.L."/>
            <person name="Chen Y.Y."/>
            <person name="Chang S.B."/>
            <person name="Sakamoto S."/>
            <person name="Ohme-Takagi M."/>
            <person name="Yagi M."/>
            <person name="Zeng S.J."/>
            <person name="Shen C.Y."/>
            <person name="Yeh C.M."/>
            <person name="Luo Y.B."/>
            <person name="Tsai W.C."/>
            <person name="Van de Peer Y."/>
            <person name="Liu Z.J."/>
        </authorList>
    </citation>
    <scope>NUCLEOTIDE SEQUENCE [LARGE SCALE GENOMIC DNA]</scope>
    <source>
        <tissue evidence="3">The whole plant</tissue>
    </source>
</reference>
<evidence type="ECO:0000313" key="3">
    <source>
        <dbReference type="EMBL" id="PKU71871.1"/>
    </source>
</evidence>
<name>A0A2I0W899_9ASPA</name>
<accession>A0A2I0W899</accession>
<evidence type="ECO:0000313" key="4">
    <source>
        <dbReference type="Proteomes" id="UP000233837"/>
    </source>
</evidence>
<sequence>MRLKVLLAKPLALLDYVFSSGISIDLSRHQVKRFLKSKFLDNSWVQKDLQMNISSLLVSFTEDSPLLLLPTLHSVQSALKAGGLDKNIKISRKFEVGLVPSEVKAGIEKTSMRNRQGETCKDREDERSAWDDYSYL</sequence>
<evidence type="ECO:0000256" key="2">
    <source>
        <dbReference type="SAM" id="SignalP"/>
    </source>
</evidence>
<dbReference type="EMBL" id="KZ502856">
    <property type="protein sequence ID" value="PKU71871.1"/>
    <property type="molecule type" value="Genomic_DNA"/>
</dbReference>
<evidence type="ECO:0000256" key="1">
    <source>
        <dbReference type="SAM" id="MobiDB-lite"/>
    </source>
</evidence>
<dbReference type="AlphaFoldDB" id="A0A2I0W899"/>